<keyword evidence="3" id="KW-0540">Nuclease</keyword>
<evidence type="ECO:0000313" key="10">
    <source>
        <dbReference type="EMBL" id="CAK5273574.1"/>
    </source>
</evidence>
<dbReference type="Proteomes" id="UP001295794">
    <property type="component" value="Unassembled WGS sequence"/>
</dbReference>
<evidence type="ECO:0000256" key="4">
    <source>
        <dbReference type="ARBA" id="ARBA00022759"/>
    </source>
</evidence>
<proteinExistence type="predicted"/>
<gene>
    <name evidence="10" type="ORF">MYCIT1_LOCUS20109</name>
</gene>
<keyword evidence="7" id="KW-0695">RNA-directed DNA polymerase</keyword>
<dbReference type="InterPro" id="IPR036397">
    <property type="entry name" value="RNaseH_sf"/>
</dbReference>
<feature type="region of interest" description="Disordered" evidence="8">
    <location>
        <begin position="1220"/>
        <end position="1268"/>
    </location>
</feature>
<dbReference type="Pfam" id="PF00078">
    <property type="entry name" value="RVT_1"/>
    <property type="match status" value="1"/>
</dbReference>
<dbReference type="GO" id="GO:0003964">
    <property type="term" value="F:RNA-directed DNA polymerase activity"/>
    <property type="evidence" value="ECO:0007669"/>
    <property type="project" value="UniProtKB-KW"/>
</dbReference>
<evidence type="ECO:0000256" key="7">
    <source>
        <dbReference type="ARBA" id="ARBA00022918"/>
    </source>
</evidence>
<keyword evidence="1" id="KW-0808">Transferase</keyword>
<organism evidence="10 11">
    <name type="scientific">Mycena citricolor</name>
    <dbReference type="NCBI Taxonomy" id="2018698"/>
    <lineage>
        <taxon>Eukaryota</taxon>
        <taxon>Fungi</taxon>
        <taxon>Dikarya</taxon>
        <taxon>Basidiomycota</taxon>
        <taxon>Agaricomycotina</taxon>
        <taxon>Agaricomycetes</taxon>
        <taxon>Agaricomycetidae</taxon>
        <taxon>Agaricales</taxon>
        <taxon>Marasmiineae</taxon>
        <taxon>Mycenaceae</taxon>
        <taxon>Mycena</taxon>
    </lineage>
</organism>
<keyword evidence="2" id="KW-0548">Nucleotidyltransferase</keyword>
<dbReference type="Gene3D" id="3.30.70.270">
    <property type="match status" value="2"/>
</dbReference>
<dbReference type="EMBL" id="CAVNYO010000397">
    <property type="protein sequence ID" value="CAK5273574.1"/>
    <property type="molecule type" value="Genomic_DNA"/>
</dbReference>
<dbReference type="Gene3D" id="3.30.420.10">
    <property type="entry name" value="Ribonuclease H-like superfamily/Ribonuclease H"/>
    <property type="match status" value="1"/>
</dbReference>
<keyword evidence="6" id="KW-0694">RNA-binding</keyword>
<keyword evidence="11" id="KW-1185">Reference proteome</keyword>
<dbReference type="Gene3D" id="3.10.10.10">
    <property type="entry name" value="HIV Type 1 Reverse Transcriptase, subunit A, domain 1"/>
    <property type="match status" value="1"/>
</dbReference>
<feature type="region of interest" description="Disordered" evidence="8">
    <location>
        <begin position="132"/>
        <end position="177"/>
    </location>
</feature>
<dbReference type="InterPro" id="IPR050951">
    <property type="entry name" value="Retrovirus_Pol_polyprotein"/>
</dbReference>
<dbReference type="GO" id="GO:0005634">
    <property type="term" value="C:nucleus"/>
    <property type="evidence" value="ECO:0007669"/>
    <property type="project" value="UniProtKB-ARBA"/>
</dbReference>
<dbReference type="PANTHER" id="PTHR37984:SF5">
    <property type="entry name" value="PROTEIN NYNRIN-LIKE"/>
    <property type="match status" value="1"/>
</dbReference>
<dbReference type="GO" id="GO:0015074">
    <property type="term" value="P:DNA integration"/>
    <property type="evidence" value="ECO:0007669"/>
    <property type="project" value="InterPro"/>
</dbReference>
<protein>
    <recommendedName>
        <fullName evidence="9">Integrase catalytic domain-containing protein</fullName>
    </recommendedName>
</protein>
<evidence type="ECO:0000256" key="8">
    <source>
        <dbReference type="SAM" id="MobiDB-lite"/>
    </source>
</evidence>
<feature type="compositionally biased region" description="Basic and acidic residues" evidence="8">
    <location>
        <begin position="100"/>
        <end position="117"/>
    </location>
</feature>
<dbReference type="InterPro" id="IPR000477">
    <property type="entry name" value="RT_dom"/>
</dbReference>
<reference evidence="10" key="1">
    <citation type="submission" date="2023-11" db="EMBL/GenBank/DDBJ databases">
        <authorList>
            <person name="De Vega J J."/>
            <person name="De Vega J J."/>
        </authorList>
    </citation>
    <scope>NUCLEOTIDE SEQUENCE</scope>
</reference>
<dbReference type="Pfam" id="PF17917">
    <property type="entry name" value="RT_RNaseH"/>
    <property type="match status" value="1"/>
</dbReference>
<feature type="compositionally biased region" description="Basic and acidic residues" evidence="8">
    <location>
        <begin position="1246"/>
        <end position="1268"/>
    </location>
</feature>
<evidence type="ECO:0000256" key="3">
    <source>
        <dbReference type="ARBA" id="ARBA00022722"/>
    </source>
</evidence>
<dbReference type="InterPro" id="IPR012337">
    <property type="entry name" value="RNaseH-like_sf"/>
</dbReference>
<feature type="domain" description="Integrase catalytic" evidence="9">
    <location>
        <begin position="923"/>
        <end position="1095"/>
    </location>
</feature>
<feature type="compositionally biased region" description="Polar residues" evidence="8">
    <location>
        <begin position="158"/>
        <end position="177"/>
    </location>
</feature>
<evidence type="ECO:0000256" key="6">
    <source>
        <dbReference type="ARBA" id="ARBA00022884"/>
    </source>
</evidence>
<comment type="caution">
    <text evidence="10">The sequence shown here is derived from an EMBL/GenBank/DDBJ whole genome shotgun (WGS) entry which is preliminary data.</text>
</comment>
<name>A0AAD2HEY4_9AGAR</name>
<dbReference type="SUPFAM" id="SSF56672">
    <property type="entry name" value="DNA/RNA polymerases"/>
    <property type="match status" value="1"/>
</dbReference>
<dbReference type="InterPro" id="IPR043502">
    <property type="entry name" value="DNA/RNA_pol_sf"/>
</dbReference>
<dbReference type="PANTHER" id="PTHR37984">
    <property type="entry name" value="PROTEIN CBG26694"/>
    <property type="match status" value="1"/>
</dbReference>
<accession>A0AAD2HEY4</accession>
<dbReference type="GO" id="GO:0004519">
    <property type="term" value="F:endonuclease activity"/>
    <property type="evidence" value="ECO:0007669"/>
    <property type="project" value="UniProtKB-KW"/>
</dbReference>
<dbReference type="GO" id="GO:0003723">
    <property type="term" value="F:RNA binding"/>
    <property type="evidence" value="ECO:0007669"/>
    <property type="project" value="UniProtKB-KW"/>
</dbReference>
<dbReference type="Pfam" id="PF00665">
    <property type="entry name" value="rve"/>
    <property type="match status" value="1"/>
</dbReference>
<dbReference type="Gene3D" id="3.10.20.370">
    <property type="match status" value="1"/>
</dbReference>
<dbReference type="CDD" id="cd09274">
    <property type="entry name" value="RNase_HI_RT_Ty3"/>
    <property type="match status" value="1"/>
</dbReference>
<evidence type="ECO:0000256" key="2">
    <source>
        <dbReference type="ARBA" id="ARBA00022695"/>
    </source>
</evidence>
<keyword evidence="5" id="KW-0378">Hydrolase</keyword>
<dbReference type="SUPFAM" id="SSF53098">
    <property type="entry name" value="Ribonuclease H-like"/>
    <property type="match status" value="1"/>
</dbReference>
<dbReference type="CDD" id="cd01647">
    <property type="entry name" value="RT_LTR"/>
    <property type="match status" value="1"/>
</dbReference>
<dbReference type="InterPro" id="IPR001584">
    <property type="entry name" value="Integrase_cat-core"/>
</dbReference>
<evidence type="ECO:0000259" key="9">
    <source>
        <dbReference type="PROSITE" id="PS50994"/>
    </source>
</evidence>
<evidence type="ECO:0000256" key="5">
    <source>
        <dbReference type="ARBA" id="ARBA00022801"/>
    </source>
</evidence>
<dbReference type="PROSITE" id="PS50994">
    <property type="entry name" value="INTEGRASE"/>
    <property type="match status" value="1"/>
</dbReference>
<evidence type="ECO:0000313" key="11">
    <source>
        <dbReference type="Proteomes" id="UP001295794"/>
    </source>
</evidence>
<evidence type="ECO:0000256" key="1">
    <source>
        <dbReference type="ARBA" id="ARBA00022679"/>
    </source>
</evidence>
<keyword evidence="4" id="KW-0255">Endonuclease</keyword>
<feature type="region of interest" description="Disordered" evidence="8">
    <location>
        <begin position="72"/>
        <end position="117"/>
    </location>
</feature>
<sequence length="1289" mass="146556">MADGTLVKPTAHWSGKIQIGHAVIPMELEVFPSGGGWSFLFGKPSLAAAKAIHDYTADEVTIPGQMGRTTTILRNDRTGRRGKQPNPDRSQSRFTGVLSRFERTKGETKEDQETDKQRENWMKELAEEEIRAVSENIEAEGRTEGGSTTNEKEDIGETPQTGTSLERNKTNIHTRASNPFKKERVDEIVKLVTIGPDITEAQREKVRTFIADYADMFALSIAEVTPVEGATYAPKIPPETRFSTKVHQKPMTPPQEEYLHEQTRKLVEAGILRPIHPRDVKCVSPIKLVQKEHENGGLSHDELKQELNEACEQAGLPRPYNVEQKDRERRAKRPQNQKWRICQNFHELKTLLKVVPVPQGDIRDKQRRLAGHRYVSVFDFASGFFALRVDEKAQPYLVMFVPGMGYYAYTRMPFGLTDAPTEFGAMCADKLSDLLVKVMELFVDDGGTAADTFDDMLDKLRQIFDQIRAEGLSLSAAKTKLFMTEAVFAGAMVGPKGLAPDPTKLTAVVGWKTPENATNLAAFLGLTGYFRDIIKNYAREEAPLRNLLKEVPIPKNASRQMYRTAMKNFDLRPRWSMEHTRCFLKLKQMLISAPVLRAPLYDIVHKHPFIVTTDGSKDAFAGVLSQRMESRTAEGKVVVRRHPIAFVSKRTSTAEERYQPHLLEFASLKFALDKFSNIVWGQPIWLETDCQALRDIINNEKLNATHTRWLNGLLGYNIVGAEHIKGSTNAVADALSRAAEGTPKEWGDGSEWTVSPDWETRTGLVNDLFAVNTADEELECTVVPLPEGTSTLRRRFEQEPMYLQIVEAITELDLGKSETDKKRARHRASQYFIEAGKLWRTGGGPRLRARSRRECITREEAYNEAAKAHAEGGHFHRDAVKLTLMDKYHSPGLDESIMRALTDCAKCKGFGPAHLHALMEPITRRRPFELIVGDYLSMPDGKGGYKTIGLYLDVFSQFVWGFKYKESGSAKTTTAALEHIFGKFHRAEVFMSDNGRHFANREVEALCERRKVKFQKVAAYAPWINGLVEGTNKLLLHVLSRLCAPNVGEDEWKSSRRDELPRQWTEHFEKAIETLNDRILPAVKFSPRELMFGIQQEPEDKRSESPREAIQEDEAIRHVAYAEQTRLDGYAERVKYALSRKAAFDKKVLKSRAGNVVFKEGELVQVFRSDLAETVSNDRKLTCRWTEPHRVKARTRNSYTLESVEGIPLDGHYNARRLRHYKPRDSTPLAKAQDEYKKRRGEQEDDKSIEQTEDTGKQRDKETAEVERWRIQEAERELRARRSDEDVAI</sequence>
<dbReference type="GO" id="GO:0016787">
    <property type="term" value="F:hydrolase activity"/>
    <property type="evidence" value="ECO:0007669"/>
    <property type="project" value="UniProtKB-KW"/>
</dbReference>
<dbReference type="InterPro" id="IPR041373">
    <property type="entry name" value="RT_RNaseH"/>
</dbReference>
<dbReference type="InterPro" id="IPR043128">
    <property type="entry name" value="Rev_trsase/Diguanyl_cyclase"/>
</dbReference>
<dbReference type="Gene3D" id="1.10.340.70">
    <property type="match status" value="1"/>
</dbReference>